<gene>
    <name evidence="2" type="ordered locus">Mhun_2881</name>
</gene>
<reference evidence="3" key="1">
    <citation type="journal article" date="2016" name="Stand. Genomic Sci.">
        <title>Complete genome sequence of Methanospirillum hungatei type strain JF1.</title>
        <authorList>
            <person name="Gunsalus R.P."/>
            <person name="Cook L.E."/>
            <person name="Crable B."/>
            <person name="Rohlin L."/>
            <person name="McDonald E."/>
            <person name="Mouttaki H."/>
            <person name="Sieber J.R."/>
            <person name="Poweleit N."/>
            <person name="Zhou H."/>
            <person name="Lapidus A.L."/>
            <person name="Daligault H.E."/>
            <person name="Land M."/>
            <person name="Gilna P."/>
            <person name="Ivanova N."/>
            <person name="Kyrpides N."/>
            <person name="Culley D.E."/>
            <person name="McInerney M.J."/>
        </authorList>
    </citation>
    <scope>NUCLEOTIDE SEQUENCE [LARGE SCALE GENOMIC DNA]</scope>
    <source>
        <strain evidence="3">ATCC 27890 / DSM 864 / NBRC 100397 / JF-1</strain>
    </source>
</reference>
<dbReference type="EnsemblBacteria" id="ABD42573">
    <property type="protein sequence ID" value="ABD42573"/>
    <property type="gene ID" value="Mhun_2881"/>
</dbReference>
<dbReference type="InterPro" id="IPR036866">
    <property type="entry name" value="RibonucZ/Hydroxyglut_hydro"/>
</dbReference>
<dbReference type="eggNOG" id="arCOG00502">
    <property type="taxonomic scope" value="Archaea"/>
</dbReference>
<protein>
    <submittedName>
        <fullName evidence="2">Beta-lactamase-like protein</fullName>
    </submittedName>
</protein>
<dbReference type="CDD" id="cd07733">
    <property type="entry name" value="YycJ-like_MBL-fold"/>
    <property type="match status" value="1"/>
</dbReference>
<dbReference type="STRING" id="323259.Mhun_2881"/>
<name>Q2FTH5_METHJ</name>
<dbReference type="InParanoid" id="Q2FTH5"/>
<dbReference type="KEGG" id="mhu:Mhun_2881"/>
<dbReference type="SUPFAM" id="SSF56281">
    <property type="entry name" value="Metallo-hydrolase/oxidoreductase"/>
    <property type="match status" value="1"/>
</dbReference>
<dbReference type="InterPro" id="IPR052533">
    <property type="entry name" value="WalJ/YycJ-like"/>
</dbReference>
<dbReference type="EMBL" id="CP000254">
    <property type="protein sequence ID" value="ABD42573.1"/>
    <property type="molecule type" value="Genomic_DNA"/>
</dbReference>
<dbReference type="PANTHER" id="PTHR47619">
    <property type="entry name" value="METALLO-HYDROLASE YYCJ-RELATED"/>
    <property type="match status" value="1"/>
</dbReference>
<feature type="domain" description="Metallo-beta-lactamase" evidence="1">
    <location>
        <begin position="11"/>
        <end position="197"/>
    </location>
</feature>
<dbReference type="InterPro" id="IPR058121">
    <property type="entry name" value="WalJ/YycJ"/>
</dbReference>
<organism evidence="2 3">
    <name type="scientific">Methanospirillum hungatei JF-1 (strain ATCC 27890 / DSM 864 / NBRC 100397 / JF-1)</name>
    <dbReference type="NCBI Taxonomy" id="323259"/>
    <lineage>
        <taxon>Archaea</taxon>
        <taxon>Methanobacteriati</taxon>
        <taxon>Methanobacteriota</taxon>
        <taxon>Stenosarchaea group</taxon>
        <taxon>Methanomicrobia</taxon>
        <taxon>Methanomicrobiales</taxon>
        <taxon>Methanospirillaceae</taxon>
        <taxon>Methanospirillum</taxon>
    </lineage>
</organism>
<dbReference type="HOGENOM" id="CLU_073253_0_0_2"/>
<dbReference type="InterPro" id="IPR001279">
    <property type="entry name" value="Metallo-B-lactamas"/>
</dbReference>
<dbReference type="SMART" id="SM00849">
    <property type="entry name" value="Lactamase_B"/>
    <property type="match status" value="1"/>
</dbReference>
<dbReference type="OrthoDB" id="53037at2157"/>
<sequence length="285" mass="30747">MNISVLASGSKGNCVYIEGTSGALIIDAGRSAREILGTKDRKGRLFEAGGNRDLIEGILITHEHGDHVKGLGPLGNALKVSAYGTSGTLDVTNRMIQTKKNFTFQSVHPGDPFSIGDFTVTAFSVSHDATDPVGYLIEEGGLRICYCTDTGVVTSGMMEMIKKSDGVILESNHCPQMLKDGPYPAFLKRRIASSRGHLSNEDAGMVLAEISRSIHCAILAHLSEENNEPGLAIRKAHEALGLAADDVDLFAASSIDTKTRPPHRKPKQQCRRQCLDDCWKITISL</sequence>
<accession>Q2FTH5</accession>
<dbReference type="Proteomes" id="UP000001941">
    <property type="component" value="Chromosome"/>
</dbReference>
<dbReference type="PANTHER" id="PTHR47619:SF1">
    <property type="entry name" value="EXODEOXYRIBONUCLEASE WALJ"/>
    <property type="match status" value="1"/>
</dbReference>
<dbReference type="RefSeq" id="WP_011449826.1">
    <property type="nucleotide sequence ID" value="NC_007796.1"/>
</dbReference>
<dbReference type="Pfam" id="PF12706">
    <property type="entry name" value="Lactamase_B_2"/>
    <property type="match status" value="1"/>
</dbReference>
<keyword evidence="3" id="KW-1185">Reference proteome</keyword>
<dbReference type="Gene3D" id="3.60.15.10">
    <property type="entry name" value="Ribonuclease Z/Hydroxyacylglutathione hydrolase-like"/>
    <property type="match status" value="1"/>
</dbReference>
<evidence type="ECO:0000313" key="3">
    <source>
        <dbReference type="Proteomes" id="UP000001941"/>
    </source>
</evidence>
<dbReference type="GeneID" id="3924176"/>
<evidence type="ECO:0000259" key="1">
    <source>
        <dbReference type="SMART" id="SM00849"/>
    </source>
</evidence>
<dbReference type="AlphaFoldDB" id="Q2FTH5"/>
<evidence type="ECO:0000313" key="2">
    <source>
        <dbReference type="EMBL" id="ABD42573.1"/>
    </source>
</evidence>
<proteinExistence type="predicted"/>